<keyword evidence="2" id="KW-1185">Reference proteome</keyword>
<dbReference type="EMBL" id="JARKIF010000015">
    <property type="protein sequence ID" value="KAJ7622519.1"/>
    <property type="molecule type" value="Genomic_DNA"/>
</dbReference>
<dbReference type="Proteomes" id="UP001221142">
    <property type="component" value="Unassembled WGS sequence"/>
</dbReference>
<name>A0AAD7BJB5_9AGAR</name>
<proteinExistence type="predicted"/>
<organism evidence="1 2">
    <name type="scientific">Roridomyces roridus</name>
    <dbReference type="NCBI Taxonomy" id="1738132"/>
    <lineage>
        <taxon>Eukaryota</taxon>
        <taxon>Fungi</taxon>
        <taxon>Dikarya</taxon>
        <taxon>Basidiomycota</taxon>
        <taxon>Agaricomycotina</taxon>
        <taxon>Agaricomycetes</taxon>
        <taxon>Agaricomycetidae</taxon>
        <taxon>Agaricales</taxon>
        <taxon>Marasmiineae</taxon>
        <taxon>Mycenaceae</taxon>
        <taxon>Roridomyces</taxon>
    </lineage>
</organism>
<comment type="caution">
    <text evidence="1">The sequence shown here is derived from an EMBL/GenBank/DDBJ whole genome shotgun (WGS) entry which is preliminary data.</text>
</comment>
<dbReference type="AlphaFoldDB" id="A0AAD7BJB5"/>
<accession>A0AAD7BJB5</accession>
<evidence type="ECO:0000313" key="2">
    <source>
        <dbReference type="Proteomes" id="UP001221142"/>
    </source>
</evidence>
<evidence type="ECO:0000313" key="1">
    <source>
        <dbReference type="EMBL" id="KAJ7622519.1"/>
    </source>
</evidence>
<reference evidence="1" key="1">
    <citation type="submission" date="2023-03" db="EMBL/GenBank/DDBJ databases">
        <title>Massive genome expansion in bonnet fungi (Mycena s.s.) driven by repeated elements and novel gene families across ecological guilds.</title>
        <authorList>
            <consortium name="Lawrence Berkeley National Laboratory"/>
            <person name="Harder C.B."/>
            <person name="Miyauchi S."/>
            <person name="Viragh M."/>
            <person name="Kuo A."/>
            <person name="Thoen E."/>
            <person name="Andreopoulos B."/>
            <person name="Lu D."/>
            <person name="Skrede I."/>
            <person name="Drula E."/>
            <person name="Henrissat B."/>
            <person name="Morin E."/>
            <person name="Kohler A."/>
            <person name="Barry K."/>
            <person name="LaButti K."/>
            <person name="Morin E."/>
            <person name="Salamov A."/>
            <person name="Lipzen A."/>
            <person name="Mereny Z."/>
            <person name="Hegedus B."/>
            <person name="Baldrian P."/>
            <person name="Stursova M."/>
            <person name="Weitz H."/>
            <person name="Taylor A."/>
            <person name="Grigoriev I.V."/>
            <person name="Nagy L.G."/>
            <person name="Martin F."/>
            <person name="Kauserud H."/>
        </authorList>
    </citation>
    <scope>NUCLEOTIDE SEQUENCE</scope>
    <source>
        <strain evidence="1">9284</strain>
    </source>
</reference>
<sequence length="816" mass="91574">MVRNLPDEIIHEILSPALDVPEQEFSTTLAHTSYVRPIESTSAILLVSKSWLRVATPLLYNVVILRSRGQVQALELALHSSPELGKFIKKLRIEGGYTVALEKILAKADLTDICLTLEVKKGENAKGICRGLSLINPVRVILAYYPSFISKSVRNMLDALTECMPKWTNLTGFTMCHDPSIRALVMHNDILAEALKSAPNLRTVILPGLESTPFFGDQIPKYLLALATIPSLQEIRSQTRARRALRPEWIQTLRKSPRLAALIDLTLLDAVPKKTFLYPLQLAADPALEDNIWDRILSFVYTTNDHRPPISAWYHGVASHDFEDYDFYLNSETDFNDWMNRPPKCVRPLLVCKRFLRLGTPYMYRRPVTHTPEKLPSLLRKLAETPLLGQHVRQLCLREYVHKNMADTSRLLSHLPQLRSLTGSLGDRLSLPWKLFDELSVRCGETLDTFEGLGVDQPEDSKPVDPIIFSRLDKMRFLAWSSDVVFATTSEELQFNDMFPTLEELTIDRADASFYMVLSQMELPSLRCVIFAAEEDSDASDSHVFFKKHGGKLEKLIVSDAALDADIVNCCPSIQVLSIVSQRAQIRSPVETFKQCDNHPLLERIVFRTMSGSVQTDENGDKHPDKFISTFDRTPFPALREIEHPVFKWNLPEAEMAKHAYVKWAEKFQKEGVDLVQSPGANTMELHHVEIQPSTSPSCHHLVHTAVTRSHTAHLRPGEPQTTVLNATLALRTSSQISRSLPMLMPACTLSASAAADHCTSQAYHVPPAGCLPSPGPRFYITLAVKTFPRSRPTPFIQRPSASAAAAPIALPVGPW</sequence>
<gene>
    <name evidence="1" type="ORF">FB45DRAFT_1061966</name>
</gene>
<protein>
    <submittedName>
        <fullName evidence="1">Uncharacterized protein</fullName>
    </submittedName>
</protein>